<evidence type="ECO:0000313" key="3">
    <source>
        <dbReference type="Proteomes" id="UP000294599"/>
    </source>
</evidence>
<name>A0A4R3L3J7_9GAMM</name>
<keyword evidence="1" id="KW-0732">Signal</keyword>
<protein>
    <recommendedName>
        <fullName evidence="4">CSLREA domain-containing protein</fullName>
    </recommendedName>
</protein>
<gene>
    <name evidence="2" type="ORF">EDC25_1368</name>
</gene>
<reference evidence="2 3" key="1">
    <citation type="submission" date="2019-03" db="EMBL/GenBank/DDBJ databases">
        <title>Genomic Encyclopedia of Type Strains, Phase IV (KMG-IV): sequencing the most valuable type-strain genomes for metagenomic binning, comparative biology and taxonomic classification.</title>
        <authorList>
            <person name="Goeker M."/>
        </authorList>
    </citation>
    <scope>NUCLEOTIDE SEQUENCE [LARGE SCALE GENOMIC DNA]</scope>
    <source>
        <strain evidence="2 3">DSM 21944</strain>
    </source>
</reference>
<proteinExistence type="predicted"/>
<evidence type="ECO:0008006" key="4">
    <source>
        <dbReference type="Google" id="ProtNLM"/>
    </source>
</evidence>
<feature type="chain" id="PRO_5030099229" description="CSLREA domain-containing protein" evidence="1">
    <location>
        <begin position="28"/>
        <end position="278"/>
    </location>
</feature>
<dbReference type="EMBL" id="SMAF01000036">
    <property type="protein sequence ID" value="TCS92334.1"/>
    <property type="molecule type" value="Genomic_DNA"/>
</dbReference>
<dbReference type="OrthoDB" id="5956784at2"/>
<dbReference type="Proteomes" id="UP000294599">
    <property type="component" value="Unassembled WGS sequence"/>
</dbReference>
<dbReference type="InterPro" id="IPR011050">
    <property type="entry name" value="Pectin_lyase_fold/virulence"/>
</dbReference>
<dbReference type="RefSeq" id="WP_123520649.1">
    <property type="nucleotide sequence ID" value="NZ_JBHLWF010000072.1"/>
</dbReference>
<sequence>MSTTVPCNWYRGIVAALLLISALPLWAATFTPNSFEDRIDANPGDGICATAHPVVCTLRAAVMEANARPGLDIIELNGGTYEITREGSNENAALTGDLDLTDPAGLMILSQPGAFTTIGVGEMVSRVLQVHQGGLMLSGLRIGGGRATQGGGIHFAASRGNQEALIQFSMIESNIAGAGGGVFLDGGTLNVHHSRFMGNMVSSEALPGPLGVDIRAVNDATVRIERSSFYAHYTFGGTSNMLRGSISLDKSTLNMFSSSIIGIHDGGLVVASQLTPAT</sequence>
<organism evidence="2 3">
    <name type="scientific">Pseudofulvimonas gallinarii</name>
    <dbReference type="NCBI Taxonomy" id="634155"/>
    <lineage>
        <taxon>Bacteria</taxon>
        <taxon>Pseudomonadati</taxon>
        <taxon>Pseudomonadota</taxon>
        <taxon>Gammaproteobacteria</taxon>
        <taxon>Lysobacterales</taxon>
        <taxon>Rhodanobacteraceae</taxon>
        <taxon>Pseudofulvimonas</taxon>
    </lineage>
</organism>
<feature type="signal peptide" evidence="1">
    <location>
        <begin position="1"/>
        <end position="27"/>
    </location>
</feature>
<evidence type="ECO:0000256" key="1">
    <source>
        <dbReference type="SAM" id="SignalP"/>
    </source>
</evidence>
<dbReference type="SUPFAM" id="SSF51126">
    <property type="entry name" value="Pectin lyase-like"/>
    <property type="match status" value="1"/>
</dbReference>
<evidence type="ECO:0000313" key="2">
    <source>
        <dbReference type="EMBL" id="TCS92334.1"/>
    </source>
</evidence>
<comment type="caution">
    <text evidence="2">The sequence shown here is derived from an EMBL/GenBank/DDBJ whole genome shotgun (WGS) entry which is preliminary data.</text>
</comment>
<dbReference type="AlphaFoldDB" id="A0A4R3L3J7"/>
<accession>A0A4R3L3J7</accession>
<keyword evidence="3" id="KW-1185">Reference proteome</keyword>